<dbReference type="EMBL" id="EU686615">
    <property type="protein sequence ID" value="ACF09513.1"/>
    <property type="molecule type" value="Genomic_DNA"/>
</dbReference>
<reference evidence="1" key="1">
    <citation type="journal article" date="2008" name="ISME J.">
        <title>Hindsight in the relative abundance, metabolic potential and genome dynamics of uncultivated marine archaea from comparative metagenomic analyses of bathypelagic plankton of different oceanic regions.</title>
        <authorList>
            <person name="Martin-Cuadrado A.B."/>
            <person name="Rodriguez-Valera F."/>
            <person name="Moreira D."/>
            <person name="Alba J.C."/>
            <person name="Ivars-Martinez E."/>
            <person name="Henn M.R."/>
            <person name="Talla E."/>
            <person name="Lopez-Garcia P."/>
        </authorList>
    </citation>
    <scope>NUCLEOTIDE SEQUENCE</scope>
</reference>
<accession>B3V5D9</accession>
<organism evidence="1">
    <name type="scientific">uncultured marine crenarchaeote SAT1000-23-F7</name>
    <dbReference type="NCBI Taxonomy" id="526690"/>
    <lineage>
        <taxon>Archaea</taxon>
        <taxon>Nitrososphaerota</taxon>
        <taxon>Nitrososphaeria</taxon>
        <taxon>Nitrosopumilales</taxon>
        <taxon>environmental samples</taxon>
    </lineage>
</organism>
<dbReference type="AlphaFoldDB" id="B3V5D9"/>
<proteinExistence type="predicted"/>
<reference evidence="1" key="2">
    <citation type="submission" date="2008-05" db="EMBL/GenBank/DDBJ databases">
        <authorList>
            <person name="Martin-Cuadrado A.-B."/>
            <person name="Rodriguez-Valera F."/>
            <person name="Moreira D."/>
            <person name="Alba J.-C."/>
            <person name="Ivars-Martinez E."/>
            <person name="Henn M.R."/>
            <person name="Talla E."/>
            <person name="Lopez-Garcia P."/>
        </authorList>
    </citation>
    <scope>NUCLEOTIDE SEQUENCE</scope>
</reference>
<evidence type="ECO:0000313" key="1">
    <source>
        <dbReference type="EMBL" id="ACF09513.1"/>
    </source>
</evidence>
<protein>
    <submittedName>
        <fullName evidence="1">Uncharacterized protein</fullName>
    </submittedName>
</protein>
<name>B3V5D9_9ARCH</name>
<sequence>MYFLTFLFFMDFKEKSDHNYWEGKIEGVTENIKEWMINQPKKRCGLIEGHDNYWEGKIEAIKKVLDETLSTPRDSERALNEIKKILEQ</sequence>